<organism evidence="7 8">
    <name type="scientific">Streptomyces daliensis</name>
    <dbReference type="NCBI Taxonomy" id="299421"/>
    <lineage>
        <taxon>Bacteria</taxon>
        <taxon>Bacillati</taxon>
        <taxon>Actinomycetota</taxon>
        <taxon>Actinomycetes</taxon>
        <taxon>Kitasatosporales</taxon>
        <taxon>Streptomycetaceae</taxon>
        <taxon>Streptomyces</taxon>
    </lineage>
</organism>
<dbReference type="PANTHER" id="PTHR30532:SF24">
    <property type="entry name" value="FERRIC ENTEROBACTIN-BINDING PERIPLASMIC PROTEIN FEPB"/>
    <property type="match status" value="1"/>
</dbReference>
<feature type="signal peptide" evidence="5">
    <location>
        <begin position="1"/>
        <end position="33"/>
    </location>
</feature>
<evidence type="ECO:0000313" key="7">
    <source>
        <dbReference type="EMBL" id="MBR7676335.1"/>
    </source>
</evidence>
<evidence type="ECO:0000256" key="4">
    <source>
        <dbReference type="ARBA" id="ARBA00022729"/>
    </source>
</evidence>
<dbReference type="Pfam" id="PF01497">
    <property type="entry name" value="Peripla_BP_2"/>
    <property type="match status" value="1"/>
</dbReference>
<dbReference type="InterPro" id="IPR002491">
    <property type="entry name" value="ABC_transptr_periplasmic_BD"/>
</dbReference>
<dbReference type="PROSITE" id="PS50983">
    <property type="entry name" value="FE_B12_PBP"/>
    <property type="match status" value="1"/>
</dbReference>
<reference evidence="7" key="1">
    <citation type="submission" date="2021-04" db="EMBL/GenBank/DDBJ databases">
        <title>Sequencing of actinobacteria type strains.</title>
        <authorList>
            <person name="Nguyen G.-S."/>
            <person name="Wentzel A."/>
        </authorList>
    </citation>
    <scope>NUCLEOTIDE SEQUENCE</scope>
    <source>
        <strain evidence="7">DSM 42095</strain>
    </source>
</reference>
<dbReference type="GO" id="GO:1901678">
    <property type="term" value="P:iron coordination entity transport"/>
    <property type="evidence" value="ECO:0007669"/>
    <property type="project" value="UniProtKB-ARBA"/>
</dbReference>
<dbReference type="Proteomes" id="UP000675554">
    <property type="component" value="Unassembled WGS sequence"/>
</dbReference>
<evidence type="ECO:0000256" key="3">
    <source>
        <dbReference type="ARBA" id="ARBA00022448"/>
    </source>
</evidence>
<evidence type="ECO:0000256" key="1">
    <source>
        <dbReference type="ARBA" id="ARBA00004196"/>
    </source>
</evidence>
<dbReference type="InterPro" id="IPR051313">
    <property type="entry name" value="Bact_iron-sidero_bind"/>
</dbReference>
<evidence type="ECO:0000313" key="8">
    <source>
        <dbReference type="Proteomes" id="UP000675554"/>
    </source>
</evidence>
<feature type="domain" description="Fe/B12 periplasmic-binding" evidence="6">
    <location>
        <begin position="73"/>
        <end position="340"/>
    </location>
</feature>
<keyword evidence="4 5" id="KW-0732">Signal</keyword>
<dbReference type="EMBL" id="JAGSMN010000642">
    <property type="protein sequence ID" value="MBR7676335.1"/>
    <property type="molecule type" value="Genomic_DNA"/>
</dbReference>
<sequence length="344" mass="36130">MIGRSAAPTPSLRRRAGLGLLAALLVVPLAACGGSQDGGTATSDAEGGAAEGAFPAKISTKFGDVTVEREPRRVVALGWGDAETALALGVQPVGASDWLAFGGDGVGPWAKGKYDKSPKLIGTLEPELEKIAALKPDLILDTKSSGDSERNEMLSKIAPTVSAPSGGDQYKLSWQRQLSMVAKALGRSERGEELKKQTDAHFRETAEAHPEFKGKTITLGAYSGGGYGAYVRGGGRVEFAEALGFRNSPAVQKRAGKGFSIDISREKLNLLDADLTVMTPIGVKPGKIAKDPLYQAVPSVEDGRSVIFEDRSISSAFATNTVLSLPYALKKVTPLFSEALKKGD</sequence>
<dbReference type="CDD" id="cd01146">
    <property type="entry name" value="FhuD"/>
    <property type="match status" value="1"/>
</dbReference>
<keyword evidence="3" id="KW-0813">Transport</keyword>
<dbReference type="Gene3D" id="3.40.50.1980">
    <property type="entry name" value="Nitrogenase molybdenum iron protein domain"/>
    <property type="match status" value="2"/>
</dbReference>
<evidence type="ECO:0000259" key="6">
    <source>
        <dbReference type="PROSITE" id="PS50983"/>
    </source>
</evidence>
<accession>A0A8T4IX88</accession>
<evidence type="ECO:0000256" key="5">
    <source>
        <dbReference type="SAM" id="SignalP"/>
    </source>
</evidence>
<dbReference type="PANTHER" id="PTHR30532">
    <property type="entry name" value="IRON III DICITRATE-BINDING PERIPLASMIC PROTEIN"/>
    <property type="match status" value="1"/>
</dbReference>
<dbReference type="SUPFAM" id="SSF53807">
    <property type="entry name" value="Helical backbone' metal receptor"/>
    <property type="match status" value="1"/>
</dbReference>
<dbReference type="AlphaFoldDB" id="A0A8T4IX88"/>
<name>A0A8T4IX88_9ACTN</name>
<comment type="subcellular location">
    <subcellularLocation>
        <location evidence="1">Cell envelope</location>
    </subcellularLocation>
</comment>
<gene>
    <name evidence="7" type="ORF">KDA82_25655</name>
</gene>
<comment type="caution">
    <text evidence="7">The sequence shown here is derived from an EMBL/GenBank/DDBJ whole genome shotgun (WGS) entry which is preliminary data.</text>
</comment>
<comment type="similarity">
    <text evidence="2">Belongs to the bacterial solute-binding protein 8 family.</text>
</comment>
<evidence type="ECO:0000256" key="2">
    <source>
        <dbReference type="ARBA" id="ARBA00008814"/>
    </source>
</evidence>
<feature type="chain" id="PRO_5035881943" evidence="5">
    <location>
        <begin position="34"/>
        <end position="344"/>
    </location>
</feature>
<protein>
    <submittedName>
        <fullName evidence="7">Iron-siderophore ABC transporter substrate-binding protein</fullName>
    </submittedName>
</protein>
<dbReference type="GO" id="GO:0030288">
    <property type="term" value="C:outer membrane-bounded periplasmic space"/>
    <property type="evidence" value="ECO:0007669"/>
    <property type="project" value="TreeGrafter"/>
</dbReference>
<proteinExistence type="inferred from homology"/>
<keyword evidence="8" id="KW-1185">Reference proteome</keyword>